<evidence type="ECO:0000256" key="2">
    <source>
        <dbReference type="ARBA" id="ARBA00023027"/>
    </source>
</evidence>
<dbReference type="PANTHER" id="PTHR10996:SF178">
    <property type="entry name" value="2-HYDROXYACID DEHYDROGENASE YGL185C-RELATED"/>
    <property type="match status" value="1"/>
</dbReference>
<evidence type="ECO:0000313" key="4">
    <source>
        <dbReference type="EMBL" id="MBA0086006.1"/>
    </source>
</evidence>
<dbReference type="SUPFAM" id="SSF52283">
    <property type="entry name" value="Formate/glycerate dehydrogenase catalytic domain-like"/>
    <property type="match status" value="1"/>
</dbReference>
<keyword evidence="1" id="KW-0560">Oxidoreductase</keyword>
<proteinExistence type="predicted"/>
<sequence>MTVDVLCLRPEADFLRAGAPPPAALKVVYRYPEDPDVLAFMEQARALLIPAVGPKLAPALFRNASTKFVQVTGAGLDRLDLPLLKQLGIVVANVPGGSNRAVAEYVVTAASVLLRRFAWADAEIRAGRYREFRARLVTDNLSGLDGLTAG</sequence>
<feature type="non-terminal residue" evidence="4">
    <location>
        <position position="150"/>
    </location>
</feature>
<protein>
    <submittedName>
        <fullName evidence="4">Hydroxyacid dehydrogenase</fullName>
    </submittedName>
</protein>
<dbReference type="InterPro" id="IPR006139">
    <property type="entry name" value="D-isomer_2_OHA_DH_cat_dom"/>
</dbReference>
<gene>
    <name evidence="4" type="ORF">HRJ53_13490</name>
</gene>
<evidence type="ECO:0000313" key="5">
    <source>
        <dbReference type="Proteomes" id="UP000567293"/>
    </source>
</evidence>
<dbReference type="EMBL" id="JACDQQ010001307">
    <property type="protein sequence ID" value="MBA0086006.1"/>
    <property type="molecule type" value="Genomic_DNA"/>
</dbReference>
<dbReference type="GO" id="GO:0016618">
    <property type="term" value="F:hydroxypyruvate reductase [NAD(P)H] activity"/>
    <property type="evidence" value="ECO:0007669"/>
    <property type="project" value="TreeGrafter"/>
</dbReference>
<dbReference type="GO" id="GO:0005829">
    <property type="term" value="C:cytosol"/>
    <property type="evidence" value="ECO:0007669"/>
    <property type="project" value="TreeGrafter"/>
</dbReference>
<dbReference type="Gene3D" id="3.40.50.720">
    <property type="entry name" value="NAD(P)-binding Rossmann-like Domain"/>
    <property type="match status" value="1"/>
</dbReference>
<dbReference type="GO" id="GO:0051287">
    <property type="term" value="F:NAD binding"/>
    <property type="evidence" value="ECO:0007669"/>
    <property type="project" value="InterPro"/>
</dbReference>
<keyword evidence="2" id="KW-0520">NAD</keyword>
<dbReference type="AlphaFoldDB" id="A0A7V8NRA7"/>
<dbReference type="PANTHER" id="PTHR10996">
    <property type="entry name" value="2-HYDROXYACID DEHYDROGENASE-RELATED"/>
    <property type="match status" value="1"/>
</dbReference>
<accession>A0A7V8NRA7</accession>
<organism evidence="4 5">
    <name type="scientific">Candidatus Acidiferrum panamense</name>
    <dbReference type="NCBI Taxonomy" id="2741543"/>
    <lineage>
        <taxon>Bacteria</taxon>
        <taxon>Pseudomonadati</taxon>
        <taxon>Acidobacteriota</taxon>
        <taxon>Terriglobia</taxon>
        <taxon>Candidatus Acidiferrales</taxon>
        <taxon>Candidatus Acidiferrum</taxon>
    </lineage>
</organism>
<dbReference type="InterPro" id="IPR050223">
    <property type="entry name" value="D-isomer_2-hydroxyacid_DH"/>
</dbReference>
<feature type="domain" description="D-isomer specific 2-hydroxyacid dehydrogenase catalytic" evidence="3">
    <location>
        <begin position="27"/>
        <end position="119"/>
    </location>
</feature>
<reference evidence="4" key="1">
    <citation type="submission" date="2020-06" db="EMBL/GenBank/DDBJ databases">
        <title>Legume-microbial interactions unlock mineral nutrients during tropical forest succession.</title>
        <authorList>
            <person name="Epihov D.Z."/>
        </authorList>
    </citation>
    <scope>NUCLEOTIDE SEQUENCE [LARGE SCALE GENOMIC DNA]</scope>
    <source>
        <strain evidence="4">Pan2503</strain>
    </source>
</reference>
<dbReference type="Proteomes" id="UP000567293">
    <property type="component" value="Unassembled WGS sequence"/>
</dbReference>
<dbReference type="Pfam" id="PF00389">
    <property type="entry name" value="2-Hacid_dh"/>
    <property type="match status" value="1"/>
</dbReference>
<keyword evidence="5" id="KW-1185">Reference proteome</keyword>
<evidence type="ECO:0000256" key="1">
    <source>
        <dbReference type="ARBA" id="ARBA00023002"/>
    </source>
</evidence>
<evidence type="ECO:0000259" key="3">
    <source>
        <dbReference type="Pfam" id="PF00389"/>
    </source>
</evidence>
<comment type="caution">
    <text evidence="4">The sequence shown here is derived from an EMBL/GenBank/DDBJ whole genome shotgun (WGS) entry which is preliminary data.</text>
</comment>
<dbReference type="GO" id="GO:0030267">
    <property type="term" value="F:glyoxylate reductase (NADPH) activity"/>
    <property type="evidence" value="ECO:0007669"/>
    <property type="project" value="TreeGrafter"/>
</dbReference>
<name>A0A7V8NRA7_9BACT</name>